<evidence type="ECO:0000256" key="9">
    <source>
        <dbReference type="SAM" id="Phobius"/>
    </source>
</evidence>
<feature type="transmembrane region" description="Helical" evidence="9">
    <location>
        <begin position="6"/>
        <end position="24"/>
    </location>
</feature>
<keyword evidence="7" id="KW-0539">Nucleus</keyword>
<dbReference type="Pfam" id="PF13359">
    <property type="entry name" value="DDE_Tnp_4"/>
    <property type="match status" value="1"/>
</dbReference>
<protein>
    <recommendedName>
        <fullName evidence="15">Nuclease HARBI1</fullName>
    </recommendedName>
</protein>
<comment type="similarity">
    <text evidence="3">Belongs to the HARBI1 family.</text>
</comment>
<evidence type="ECO:0000256" key="1">
    <source>
        <dbReference type="ARBA" id="ARBA00001968"/>
    </source>
</evidence>
<evidence type="ECO:0000256" key="8">
    <source>
        <dbReference type="SAM" id="MobiDB-lite"/>
    </source>
</evidence>
<dbReference type="InterPro" id="IPR045249">
    <property type="entry name" value="HARBI1-like"/>
</dbReference>
<evidence type="ECO:0000256" key="7">
    <source>
        <dbReference type="ARBA" id="ARBA00023242"/>
    </source>
</evidence>
<keyword evidence="9" id="KW-0472">Membrane</keyword>
<evidence type="ECO:0000259" key="10">
    <source>
        <dbReference type="Pfam" id="PF12776"/>
    </source>
</evidence>
<proteinExistence type="inferred from homology"/>
<accession>A0ABR0R4L9</accession>
<keyword evidence="6" id="KW-0378">Hydrolase</keyword>
<evidence type="ECO:0000256" key="2">
    <source>
        <dbReference type="ARBA" id="ARBA00004123"/>
    </source>
</evidence>
<feature type="domain" description="DUF8040" evidence="12">
    <location>
        <begin position="43"/>
        <end position="136"/>
    </location>
</feature>
<dbReference type="Proteomes" id="UP001358586">
    <property type="component" value="Chromosome 1"/>
</dbReference>
<name>A0ABR0R4L9_GOSAR</name>
<keyword evidence="4" id="KW-0540">Nuclease</keyword>
<dbReference type="PANTHER" id="PTHR22930:SF228">
    <property type="entry name" value="PROTEIN ALP1-LIKE"/>
    <property type="match status" value="1"/>
</dbReference>
<keyword evidence="5" id="KW-0479">Metal-binding</keyword>
<sequence>MDRNQHHAIVGVVALVLAFGVLWIKKLKTRKEIASHPYVNRDYERENYINSILYSGDQRCIDVIRMRPIAFFNLCDILNRNNLLQSTKLVNIREQVVIFLHIISNNVRFRVIGSRYYRSTETIHRFFGVVLRAILKLYKLVIRLPDESTPSEIRNNPRFYPYFKDCIGALDGTHVRASVPLNIQGRFRSRKGGTTQNVLAAITFDLKFSYVLAGWEGSAHDSRILSDALSRPRGLRIPEGKYYLADAGYGIRNGYITPYRGVRYHLKEFSAQGLENAKELFNLHHSSLRTTIERVFGILKKWFRVLDAEPFWNFQTQVDIVLACCIFHNHIMGVGPSDLLNQGLYEEPDSDLIISTLTEREEREEAREWSAKRDEIVQTMCTNYMARNIRMGKGNKEGTSKQFRWTKQMKHLFLETLAEEAQKGNKPSNTFKAVSINRVVEAISEKFQVQCDAKHVENHLRTVKKQWQIICTIRGESGFGWDDNMKMITCDRATYDAAVMAHKKYEPFLNKSIDHYDEMALVVGKDMATGSFARTFADIDLDDDNINSVPIDCENKATEEVRTNVSSSGTSKRKRKKAQESVDDEQIKFVGEQLGKIANTLE</sequence>
<gene>
    <name evidence="13" type="ORF">PVK06_002832</name>
</gene>
<feature type="domain" description="Myb/SANT-like" evidence="10">
    <location>
        <begin position="404"/>
        <end position="494"/>
    </location>
</feature>
<keyword evidence="9" id="KW-0812">Transmembrane</keyword>
<dbReference type="PANTHER" id="PTHR22930">
    <property type="match status" value="1"/>
</dbReference>
<evidence type="ECO:0000313" key="13">
    <source>
        <dbReference type="EMBL" id="KAK5846540.1"/>
    </source>
</evidence>
<evidence type="ECO:0000256" key="5">
    <source>
        <dbReference type="ARBA" id="ARBA00022723"/>
    </source>
</evidence>
<dbReference type="InterPro" id="IPR027806">
    <property type="entry name" value="HARBI1_dom"/>
</dbReference>
<keyword evidence="9" id="KW-1133">Transmembrane helix</keyword>
<reference evidence="13 14" key="1">
    <citation type="submission" date="2023-03" db="EMBL/GenBank/DDBJ databases">
        <title>WGS of Gossypium arboreum.</title>
        <authorList>
            <person name="Yu D."/>
        </authorList>
    </citation>
    <scope>NUCLEOTIDE SEQUENCE [LARGE SCALE GENOMIC DNA]</scope>
    <source>
        <tissue evidence="13">Leaf</tissue>
    </source>
</reference>
<dbReference type="InterPro" id="IPR024752">
    <property type="entry name" value="Myb/SANT-like_dom"/>
</dbReference>
<evidence type="ECO:0000256" key="3">
    <source>
        <dbReference type="ARBA" id="ARBA00006958"/>
    </source>
</evidence>
<evidence type="ECO:0000313" key="14">
    <source>
        <dbReference type="Proteomes" id="UP001358586"/>
    </source>
</evidence>
<evidence type="ECO:0000256" key="6">
    <source>
        <dbReference type="ARBA" id="ARBA00022801"/>
    </source>
</evidence>
<comment type="caution">
    <text evidence="13">The sequence shown here is derived from an EMBL/GenBank/DDBJ whole genome shotgun (WGS) entry which is preliminary data.</text>
</comment>
<comment type="subcellular location">
    <subcellularLocation>
        <location evidence="2">Nucleus</location>
    </subcellularLocation>
</comment>
<organism evidence="13 14">
    <name type="scientific">Gossypium arboreum</name>
    <name type="common">Tree cotton</name>
    <name type="synonym">Gossypium nanking</name>
    <dbReference type="NCBI Taxonomy" id="29729"/>
    <lineage>
        <taxon>Eukaryota</taxon>
        <taxon>Viridiplantae</taxon>
        <taxon>Streptophyta</taxon>
        <taxon>Embryophyta</taxon>
        <taxon>Tracheophyta</taxon>
        <taxon>Spermatophyta</taxon>
        <taxon>Magnoliopsida</taxon>
        <taxon>eudicotyledons</taxon>
        <taxon>Gunneridae</taxon>
        <taxon>Pentapetalae</taxon>
        <taxon>rosids</taxon>
        <taxon>malvids</taxon>
        <taxon>Malvales</taxon>
        <taxon>Malvaceae</taxon>
        <taxon>Malvoideae</taxon>
        <taxon>Gossypium</taxon>
    </lineage>
</organism>
<keyword evidence="14" id="KW-1185">Reference proteome</keyword>
<dbReference type="EMBL" id="JARKNE010000001">
    <property type="protein sequence ID" value="KAK5846540.1"/>
    <property type="molecule type" value="Genomic_DNA"/>
</dbReference>
<dbReference type="InterPro" id="IPR058353">
    <property type="entry name" value="DUF8040"/>
</dbReference>
<dbReference type="Pfam" id="PF26138">
    <property type="entry name" value="DUF8040"/>
    <property type="match status" value="1"/>
</dbReference>
<feature type="region of interest" description="Disordered" evidence="8">
    <location>
        <begin position="560"/>
        <end position="583"/>
    </location>
</feature>
<evidence type="ECO:0000259" key="12">
    <source>
        <dbReference type="Pfam" id="PF26138"/>
    </source>
</evidence>
<dbReference type="Pfam" id="PF12776">
    <property type="entry name" value="Myb_DNA-bind_3"/>
    <property type="match status" value="1"/>
</dbReference>
<evidence type="ECO:0000256" key="4">
    <source>
        <dbReference type="ARBA" id="ARBA00022722"/>
    </source>
</evidence>
<evidence type="ECO:0008006" key="15">
    <source>
        <dbReference type="Google" id="ProtNLM"/>
    </source>
</evidence>
<feature type="domain" description="DDE Tnp4" evidence="11">
    <location>
        <begin position="170"/>
        <end position="329"/>
    </location>
</feature>
<comment type="cofactor">
    <cofactor evidence="1">
        <name>a divalent metal cation</name>
        <dbReference type="ChEBI" id="CHEBI:60240"/>
    </cofactor>
</comment>
<evidence type="ECO:0000259" key="11">
    <source>
        <dbReference type="Pfam" id="PF13359"/>
    </source>
</evidence>